<evidence type="ECO:0000256" key="10">
    <source>
        <dbReference type="ARBA" id="ARBA00023004"/>
    </source>
</evidence>
<dbReference type="GO" id="GO:0046872">
    <property type="term" value="F:metal ion binding"/>
    <property type="evidence" value="ECO:0007669"/>
    <property type="project" value="UniProtKB-KW"/>
</dbReference>
<feature type="transmembrane region" description="Helical" evidence="13">
    <location>
        <begin position="59"/>
        <end position="78"/>
    </location>
</feature>
<keyword evidence="9 13" id="KW-1133">Transmembrane helix</keyword>
<accession>A0A4R3NNX8</accession>
<feature type="transmembrane region" description="Helical" evidence="13">
    <location>
        <begin position="160"/>
        <end position="180"/>
    </location>
</feature>
<dbReference type="InterPro" id="IPR011577">
    <property type="entry name" value="Cyt_b561_bac/Ni-Hgenase"/>
</dbReference>
<evidence type="ECO:0000256" key="1">
    <source>
        <dbReference type="ARBA" id="ARBA00001970"/>
    </source>
</evidence>
<dbReference type="PANTHER" id="PTHR30529">
    <property type="entry name" value="CYTOCHROME B561"/>
    <property type="match status" value="1"/>
</dbReference>
<keyword evidence="11 13" id="KW-0472">Membrane</keyword>
<evidence type="ECO:0000256" key="4">
    <source>
        <dbReference type="ARBA" id="ARBA00022475"/>
    </source>
</evidence>
<dbReference type="InterPro" id="IPR052168">
    <property type="entry name" value="Cytochrome_b561_oxidase"/>
</dbReference>
<dbReference type="Proteomes" id="UP000295097">
    <property type="component" value="Unassembled WGS sequence"/>
</dbReference>
<evidence type="ECO:0000256" key="13">
    <source>
        <dbReference type="SAM" id="Phobius"/>
    </source>
</evidence>
<sequence>MSTEEDAKVSGVLMPSTRTITAERHATTSRIMHWIIAVLVLATWPFGMVIKFVKSEVSLDFYLIHESLGFLVLWLMLVRVGNKLLTRAPRPEGHEIERIAAASVHGLFYVFLIVMPVSGFLATNAHGFPFSWFGVLPIWSPIGKSPDIAGTLSAIHTVSAWIVLTLFALHMGAVLMHHVVKRDNTLYRML</sequence>
<keyword evidence="3" id="KW-0813">Transport</keyword>
<feature type="transmembrane region" description="Helical" evidence="13">
    <location>
        <begin position="99"/>
        <end position="122"/>
    </location>
</feature>
<evidence type="ECO:0000256" key="11">
    <source>
        <dbReference type="ARBA" id="ARBA00023136"/>
    </source>
</evidence>
<dbReference type="PANTHER" id="PTHR30529:SF1">
    <property type="entry name" value="CYTOCHROME B561 HOMOLOG 2"/>
    <property type="match status" value="1"/>
</dbReference>
<dbReference type="Pfam" id="PF01292">
    <property type="entry name" value="Ni_hydr_CYTB"/>
    <property type="match status" value="1"/>
</dbReference>
<dbReference type="GO" id="GO:0009055">
    <property type="term" value="F:electron transfer activity"/>
    <property type="evidence" value="ECO:0007669"/>
    <property type="project" value="InterPro"/>
</dbReference>
<evidence type="ECO:0000256" key="6">
    <source>
        <dbReference type="ARBA" id="ARBA00022692"/>
    </source>
</evidence>
<evidence type="ECO:0000256" key="8">
    <source>
        <dbReference type="ARBA" id="ARBA00022982"/>
    </source>
</evidence>
<dbReference type="AlphaFoldDB" id="A0A4R3NNX8"/>
<dbReference type="EMBL" id="SMAR01000022">
    <property type="protein sequence ID" value="TCT36292.1"/>
    <property type="molecule type" value="Genomic_DNA"/>
</dbReference>
<dbReference type="GO" id="GO:0020037">
    <property type="term" value="F:heme binding"/>
    <property type="evidence" value="ECO:0007669"/>
    <property type="project" value="TreeGrafter"/>
</dbReference>
<evidence type="ECO:0000256" key="12">
    <source>
        <dbReference type="ARBA" id="ARBA00037975"/>
    </source>
</evidence>
<proteinExistence type="inferred from homology"/>
<feature type="transmembrane region" description="Helical" evidence="13">
    <location>
        <begin position="34"/>
        <end position="53"/>
    </location>
</feature>
<dbReference type="RefSeq" id="WP_432420007.1">
    <property type="nucleotide sequence ID" value="NZ_SMAR01000022.1"/>
</dbReference>
<keyword evidence="10" id="KW-0408">Iron</keyword>
<evidence type="ECO:0000256" key="7">
    <source>
        <dbReference type="ARBA" id="ARBA00022723"/>
    </source>
</evidence>
<evidence type="ECO:0000256" key="5">
    <source>
        <dbReference type="ARBA" id="ARBA00022617"/>
    </source>
</evidence>
<keyword evidence="16" id="KW-1185">Reference proteome</keyword>
<evidence type="ECO:0000256" key="3">
    <source>
        <dbReference type="ARBA" id="ARBA00022448"/>
    </source>
</evidence>
<dbReference type="GO" id="GO:0022904">
    <property type="term" value="P:respiratory electron transport chain"/>
    <property type="evidence" value="ECO:0007669"/>
    <property type="project" value="InterPro"/>
</dbReference>
<evidence type="ECO:0000256" key="9">
    <source>
        <dbReference type="ARBA" id="ARBA00022989"/>
    </source>
</evidence>
<keyword evidence="7" id="KW-0479">Metal-binding</keyword>
<dbReference type="InterPro" id="IPR016174">
    <property type="entry name" value="Di-haem_cyt_TM"/>
</dbReference>
<dbReference type="GO" id="GO:0005886">
    <property type="term" value="C:plasma membrane"/>
    <property type="evidence" value="ECO:0007669"/>
    <property type="project" value="UniProtKB-SubCell"/>
</dbReference>
<reference evidence="15 16" key="1">
    <citation type="submission" date="2019-03" db="EMBL/GenBank/DDBJ databases">
        <title>Freshwater and sediment microbial communities from various areas in North America, analyzing microbe dynamics in response to fracking.</title>
        <authorList>
            <person name="Lamendella R."/>
        </authorList>
    </citation>
    <scope>NUCLEOTIDE SEQUENCE [LARGE SCALE GENOMIC DNA]</scope>
    <source>
        <strain evidence="15 16">175.2</strain>
    </source>
</reference>
<evidence type="ECO:0000313" key="16">
    <source>
        <dbReference type="Proteomes" id="UP000295097"/>
    </source>
</evidence>
<dbReference type="Gene3D" id="1.20.950.20">
    <property type="entry name" value="Transmembrane di-heme cytochromes, Chain C"/>
    <property type="match status" value="1"/>
</dbReference>
<keyword evidence="4" id="KW-1003">Cell membrane</keyword>
<keyword evidence="6 13" id="KW-0812">Transmembrane</keyword>
<organism evidence="15 16">
    <name type="scientific">Martelella mediterranea</name>
    <dbReference type="NCBI Taxonomy" id="293089"/>
    <lineage>
        <taxon>Bacteria</taxon>
        <taxon>Pseudomonadati</taxon>
        <taxon>Pseudomonadota</taxon>
        <taxon>Alphaproteobacteria</taxon>
        <taxon>Hyphomicrobiales</taxon>
        <taxon>Aurantimonadaceae</taxon>
        <taxon>Martelella</taxon>
    </lineage>
</organism>
<name>A0A4R3NNX8_9HYPH</name>
<protein>
    <submittedName>
        <fullName evidence="15">Cytochrome b561</fullName>
    </submittedName>
</protein>
<comment type="caution">
    <text evidence="15">The sequence shown here is derived from an EMBL/GenBank/DDBJ whole genome shotgun (WGS) entry which is preliminary data.</text>
</comment>
<feature type="domain" description="Cytochrome b561 bacterial/Ni-hydrogenase" evidence="14">
    <location>
        <begin position="24"/>
        <end position="190"/>
    </location>
</feature>
<keyword evidence="8" id="KW-0249">Electron transport</keyword>
<comment type="subcellular location">
    <subcellularLocation>
        <location evidence="2">Cell membrane</location>
        <topology evidence="2">Multi-pass membrane protein</topology>
    </subcellularLocation>
</comment>
<dbReference type="SUPFAM" id="SSF81342">
    <property type="entry name" value="Transmembrane di-heme cytochromes"/>
    <property type="match status" value="1"/>
</dbReference>
<evidence type="ECO:0000259" key="14">
    <source>
        <dbReference type="Pfam" id="PF01292"/>
    </source>
</evidence>
<comment type="similarity">
    <text evidence="12">Belongs to the cytochrome b561 family.</text>
</comment>
<comment type="cofactor">
    <cofactor evidence="1">
        <name>heme b</name>
        <dbReference type="ChEBI" id="CHEBI:60344"/>
    </cofactor>
</comment>
<evidence type="ECO:0000256" key="2">
    <source>
        <dbReference type="ARBA" id="ARBA00004651"/>
    </source>
</evidence>
<gene>
    <name evidence="15" type="ORF">EDC90_102221</name>
</gene>
<evidence type="ECO:0000313" key="15">
    <source>
        <dbReference type="EMBL" id="TCT36292.1"/>
    </source>
</evidence>
<keyword evidence="5" id="KW-0349">Heme</keyword>